<dbReference type="AlphaFoldDB" id="G2KUE7"/>
<protein>
    <submittedName>
        <fullName evidence="4">ADP-ribose pyrophosphatase</fullName>
        <ecNumber evidence="4">3.6.1.13</ecNumber>
    </submittedName>
</protein>
<evidence type="ECO:0000313" key="5">
    <source>
        <dbReference type="Proteomes" id="UP000001285"/>
    </source>
</evidence>
<dbReference type="PANTHER" id="PTHR11839">
    <property type="entry name" value="UDP/ADP-SUGAR PYROPHOSPHATASE"/>
    <property type="match status" value="1"/>
</dbReference>
<reference evidence="4 5" key="1">
    <citation type="journal article" date="2011" name="Microb. Cell Fact.">
        <title>Genomic analysis reveals Lactobacillus sanfranciscensis as stable element in traditional sourdoughs.</title>
        <authorList>
            <person name="Vogel R.F."/>
            <person name="Pavlovic M."/>
            <person name="Ehrmann M.A."/>
            <person name="Wiezer A."/>
            <person name="Liesegang H."/>
            <person name="Offschanka S."/>
            <person name="Voget S."/>
            <person name="Angelov A."/>
            <person name="Bocker G."/>
            <person name="Liebl W."/>
        </authorList>
    </citation>
    <scope>NUCLEOTIDE SEQUENCE [LARGE SCALE GENOMIC DNA]</scope>
    <source>
        <strain evidence="4 5">TMW 1.1304</strain>
    </source>
</reference>
<evidence type="ECO:0000256" key="2">
    <source>
        <dbReference type="ARBA" id="ARBA00022801"/>
    </source>
</evidence>
<dbReference type="InterPro" id="IPR000086">
    <property type="entry name" value="NUDIX_hydrolase_dom"/>
</dbReference>
<evidence type="ECO:0000256" key="1">
    <source>
        <dbReference type="ARBA" id="ARBA00001946"/>
    </source>
</evidence>
<dbReference type="GO" id="GO:0019693">
    <property type="term" value="P:ribose phosphate metabolic process"/>
    <property type="evidence" value="ECO:0007669"/>
    <property type="project" value="TreeGrafter"/>
</dbReference>
<sequence length="188" mass="21876">MLGMEEIMDLKETEIKSDLKYDGEIIRVEWETVRLANGEIAHRDVVHHAEAVAMLVITDDNKIILEKQWREPAKAVLLEIPAGKLDERDKGNEMHAVQRELNEEIRYDAKLIRELYSFYTSAGFADEYMYLYLATDLVPVEKELPRDNGEFLELVEYTLPEAKKLINDGKIVDGKTIMAIQYWELMQK</sequence>
<accession>G2KUE7</accession>
<dbReference type="CDD" id="cd03424">
    <property type="entry name" value="NUDIX_ADPRase_Nudt5_UGPPase_Nudt14"/>
    <property type="match status" value="1"/>
</dbReference>
<dbReference type="EMBL" id="CP002461">
    <property type="protein sequence ID" value="AEN99401.1"/>
    <property type="molecule type" value="Genomic_DNA"/>
</dbReference>
<dbReference type="Pfam" id="PF00293">
    <property type="entry name" value="NUDIX"/>
    <property type="match status" value="1"/>
</dbReference>
<evidence type="ECO:0000313" key="4">
    <source>
        <dbReference type="EMBL" id="AEN99401.1"/>
    </source>
</evidence>
<proteinExistence type="predicted"/>
<keyword evidence="5" id="KW-1185">Reference proteome</keyword>
<feature type="domain" description="Nudix hydrolase" evidence="3">
    <location>
        <begin position="46"/>
        <end position="179"/>
    </location>
</feature>
<dbReference type="EC" id="3.6.1.13" evidence="4"/>
<keyword evidence="2 4" id="KW-0378">Hydrolase</keyword>
<dbReference type="KEGG" id="lsn:LSA_10020"/>
<dbReference type="eggNOG" id="COG0494">
    <property type="taxonomic scope" value="Bacteria"/>
</dbReference>
<dbReference type="GO" id="GO:0005829">
    <property type="term" value="C:cytosol"/>
    <property type="evidence" value="ECO:0007669"/>
    <property type="project" value="TreeGrafter"/>
</dbReference>
<dbReference type="Proteomes" id="UP000001285">
    <property type="component" value="Chromosome"/>
</dbReference>
<dbReference type="PANTHER" id="PTHR11839:SF18">
    <property type="entry name" value="NUDIX HYDROLASE DOMAIN-CONTAINING PROTEIN"/>
    <property type="match status" value="1"/>
</dbReference>
<comment type="cofactor">
    <cofactor evidence="1">
        <name>Mg(2+)</name>
        <dbReference type="ChEBI" id="CHEBI:18420"/>
    </cofactor>
</comment>
<gene>
    <name evidence="4" type="primary">nudF</name>
    <name evidence="4" type="ordered locus">LSA_10020</name>
</gene>
<dbReference type="HOGENOM" id="CLU_062658_5_1_9"/>
<dbReference type="InterPro" id="IPR015797">
    <property type="entry name" value="NUDIX_hydrolase-like_dom_sf"/>
</dbReference>
<organism evidence="4 5">
    <name type="scientific">Fructilactobacillus sanfranciscensis (strain TMW 1.1304)</name>
    <name type="common">Lactobacillus sanfranciscensis</name>
    <dbReference type="NCBI Taxonomy" id="714313"/>
    <lineage>
        <taxon>Bacteria</taxon>
        <taxon>Bacillati</taxon>
        <taxon>Bacillota</taxon>
        <taxon>Bacilli</taxon>
        <taxon>Lactobacillales</taxon>
        <taxon>Lactobacillaceae</taxon>
        <taxon>Fructilactobacillus</taxon>
    </lineage>
</organism>
<name>G2KUE7_FRUST</name>
<dbReference type="SUPFAM" id="SSF55811">
    <property type="entry name" value="Nudix"/>
    <property type="match status" value="1"/>
</dbReference>
<dbReference type="PROSITE" id="PS51462">
    <property type="entry name" value="NUDIX"/>
    <property type="match status" value="1"/>
</dbReference>
<evidence type="ECO:0000259" key="3">
    <source>
        <dbReference type="PROSITE" id="PS51462"/>
    </source>
</evidence>
<dbReference type="STRING" id="714313.LSA_10020"/>
<dbReference type="GO" id="GO:0047631">
    <property type="term" value="F:ADP-ribose diphosphatase activity"/>
    <property type="evidence" value="ECO:0007669"/>
    <property type="project" value="UniProtKB-EC"/>
</dbReference>
<dbReference type="GO" id="GO:0006753">
    <property type="term" value="P:nucleoside phosphate metabolic process"/>
    <property type="evidence" value="ECO:0007669"/>
    <property type="project" value="TreeGrafter"/>
</dbReference>
<dbReference type="Gene3D" id="3.90.79.10">
    <property type="entry name" value="Nucleoside Triphosphate Pyrophosphohydrolase"/>
    <property type="match status" value="1"/>
</dbReference>